<evidence type="ECO:0000313" key="2">
    <source>
        <dbReference type="EMBL" id="KAK9289053.1"/>
    </source>
</evidence>
<comment type="caution">
    <text evidence="2">The sequence shown here is derived from an EMBL/GenBank/DDBJ whole genome shotgun (WGS) entry which is preliminary data.</text>
</comment>
<name>A0AAP0S0Y3_LIQFO</name>
<dbReference type="Proteomes" id="UP001415857">
    <property type="component" value="Unassembled WGS sequence"/>
</dbReference>
<dbReference type="InterPro" id="IPR036047">
    <property type="entry name" value="F-box-like_dom_sf"/>
</dbReference>
<gene>
    <name evidence="2" type="ORF">L1049_017524</name>
</gene>
<feature type="domain" description="KIB1-4 beta-propeller" evidence="1">
    <location>
        <begin position="86"/>
        <end position="289"/>
    </location>
</feature>
<dbReference type="PANTHER" id="PTHR44259:SF15">
    <property type="entry name" value="F-BOX PROTEIN KIB2-RELATED"/>
    <property type="match status" value="1"/>
</dbReference>
<dbReference type="EMBL" id="JBBPBK010000003">
    <property type="protein sequence ID" value="KAK9289053.1"/>
    <property type="molecule type" value="Genomic_DNA"/>
</dbReference>
<dbReference type="Pfam" id="PF03478">
    <property type="entry name" value="Beta-prop_KIB1-4"/>
    <property type="match status" value="1"/>
</dbReference>
<evidence type="ECO:0000259" key="1">
    <source>
        <dbReference type="Pfam" id="PF03478"/>
    </source>
</evidence>
<organism evidence="2 3">
    <name type="scientific">Liquidambar formosana</name>
    <name type="common">Formosan gum</name>
    <dbReference type="NCBI Taxonomy" id="63359"/>
    <lineage>
        <taxon>Eukaryota</taxon>
        <taxon>Viridiplantae</taxon>
        <taxon>Streptophyta</taxon>
        <taxon>Embryophyta</taxon>
        <taxon>Tracheophyta</taxon>
        <taxon>Spermatophyta</taxon>
        <taxon>Magnoliopsida</taxon>
        <taxon>eudicotyledons</taxon>
        <taxon>Gunneridae</taxon>
        <taxon>Pentapetalae</taxon>
        <taxon>Saxifragales</taxon>
        <taxon>Altingiaceae</taxon>
        <taxon>Liquidambar</taxon>
    </lineage>
</organism>
<protein>
    <recommendedName>
        <fullName evidence="1">KIB1-4 beta-propeller domain-containing protein</fullName>
    </recommendedName>
</protein>
<proteinExistence type="predicted"/>
<dbReference type="PANTHER" id="PTHR44259">
    <property type="entry name" value="OS07G0183000 PROTEIN-RELATED"/>
    <property type="match status" value="1"/>
</dbReference>
<reference evidence="2 3" key="1">
    <citation type="journal article" date="2024" name="Plant J.">
        <title>Genome sequences and population genomics reveal climatic adaptation and genomic divergence between two closely related sweetgum species.</title>
        <authorList>
            <person name="Xu W.Q."/>
            <person name="Ren C.Q."/>
            <person name="Zhang X.Y."/>
            <person name="Comes H.P."/>
            <person name="Liu X.H."/>
            <person name="Li Y.G."/>
            <person name="Kettle C.J."/>
            <person name="Jalonen R."/>
            <person name="Gaisberger H."/>
            <person name="Ma Y.Z."/>
            <person name="Qiu Y.X."/>
        </authorList>
    </citation>
    <scope>NUCLEOTIDE SEQUENCE [LARGE SCALE GENOMIC DNA]</scope>
    <source>
        <strain evidence="2">Hangzhou</strain>
    </source>
</reference>
<evidence type="ECO:0000313" key="3">
    <source>
        <dbReference type="Proteomes" id="UP001415857"/>
    </source>
</evidence>
<dbReference type="AlphaFoldDB" id="A0AAP0S0Y3"/>
<dbReference type="SUPFAM" id="SSF81383">
    <property type="entry name" value="F-box domain"/>
    <property type="match status" value="1"/>
</dbReference>
<keyword evidence="3" id="KW-1185">Reference proteome</keyword>
<accession>A0AAP0S0Y3</accession>
<dbReference type="InterPro" id="IPR005174">
    <property type="entry name" value="KIB1-4_b-propeller"/>
</dbReference>
<sequence>MGDHHGTETYRCCTEGERKSSNWSHLHTNLLEPILKRLSFADVHRFKAVCSWWCWAAQSYISSNPSYAPWLMLPPKGETGSDIRCLFNLEENRVYPFKDLPEEVGESHCVGSSHGWLFYLDPKARPCLINPFSKSRIQLPSIVKVHGDLDRVDILVKQLHTRRSPTRYLFSLKELRERFIAKAVLSSDPFRSESNNCCRVVVIHSEKSKLAFCRCGGDDPWTDLHGKRDYYKNILFCNDQLYAFSSEYSVEVWDFRESFPARTMDVELSVLEPARSFALSCLYLVESSGHPSASCEVFG</sequence>
<dbReference type="InterPro" id="IPR050942">
    <property type="entry name" value="F-box_BR-signaling"/>
</dbReference>